<proteinExistence type="predicted"/>
<evidence type="ECO:0000313" key="3">
    <source>
        <dbReference type="EMBL" id="CDG95553.1"/>
    </source>
</evidence>
<gene>
    <name evidence="3" type="ORF">XBP1_1340098</name>
</gene>
<feature type="domain" description="Phage capsid-like C-terminal" evidence="2">
    <location>
        <begin position="2"/>
        <end position="67"/>
    </location>
</feature>
<dbReference type="InterPro" id="IPR054612">
    <property type="entry name" value="Phage_capsid-like_C"/>
</dbReference>
<dbReference type="NCBIfam" id="TIGR01554">
    <property type="entry name" value="major_cap_HK97"/>
    <property type="match status" value="1"/>
</dbReference>
<sequence length="150" mass="16337">MQQLADESVMCQICTIKTTRSNEYKQLVSVGGAAVAHGEEGKARSETATPKMEEVSIKLFPIYAYPKRAVGLGKLTRPQTINESSMHREVRSDTETRTIVARETTVQATDKATVLGTSTLLAGAIQQMTDGDYSLASLNISCQCGERSEY</sequence>
<reference evidence="3" key="1">
    <citation type="submission" date="2013-07" db="EMBL/GenBank/DDBJ databases">
        <title>Sub-species coevolution in mutualistic symbiosis.</title>
        <authorList>
            <person name="Murfin K."/>
            <person name="Klassen J."/>
            <person name="Lee M."/>
            <person name="Forst S."/>
            <person name="Stock P."/>
            <person name="Goodrich-Blair H."/>
        </authorList>
    </citation>
    <scope>NUCLEOTIDE SEQUENCE [LARGE SCALE GENOMIC DNA]</scope>
    <source>
        <strain evidence="3">Puntauvense</strain>
    </source>
</reference>
<organism evidence="3 4">
    <name type="scientific">Xenorhabdus bovienii str. puntauvense</name>
    <dbReference type="NCBI Taxonomy" id="1398201"/>
    <lineage>
        <taxon>Bacteria</taxon>
        <taxon>Pseudomonadati</taxon>
        <taxon>Pseudomonadota</taxon>
        <taxon>Gammaproteobacteria</taxon>
        <taxon>Enterobacterales</taxon>
        <taxon>Morganellaceae</taxon>
        <taxon>Xenorhabdus</taxon>
    </lineage>
</organism>
<dbReference type="HOGENOM" id="CLU_1739810_0_0_6"/>
<dbReference type="Pfam" id="PF05065">
    <property type="entry name" value="Phage_capsid"/>
    <property type="match status" value="1"/>
</dbReference>
<evidence type="ECO:0000256" key="1">
    <source>
        <dbReference type="ARBA" id="ARBA00004328"/>
    </source>
</evidence>
<comment type="subcellular location">
    <subcellularLocation>
        <location evidence="1">Virion</location>
    </subcellularLocation>
</comment>
<accession>A0A077NB90</accession>
<comment type="caution">
    <text evidence="3">The sequence shown here is derived from an EMBL/GenBank/DDBJ whole genome shotgun (WGS) entry which is preliminary data.</text>
</comment>
<dbReference type="SUPFAM" id="SSF56563">
    <property type="entry name" value="Major capsid protein gp5"/>
    <property type="match status" value="1"/>
</dbReference>
<dbReference type="AlphaFoldDB" id="A0A077NB90"/>
<dbReference type="EMBL" id="CBSW010000040">
    <property type="protein sequence ID" value="CDG95553.1"/>
    <property type="molecule type" value="Genomic_DNA"/>
</dbReference>
<name>A0A077NB90_XENBV</name>
<evidence type="ECO:0000313" key="4">
    <source>
        <dbReference type="Proteomes" id="UP000028511"/>
    </source>
</evidence>
<dbReference type="Proteomes" id="UP000028511">
    <property type="component" value="Unassembled WGS sequence"/>
</dbReference>
<protein>
    <recommendedName>
        <fullName evidence="2">Phage capsid-like C-terminal domain-containing protein</fullName>
    </recommendedName>
</protein>
<evidence type="ECO:0000259" key="2">
    <source>
        <dbReference type="Pfam" id="PF05065"/>
    </source>
</evidence>
<dbReference type="InterPro" id="IPR024455">
    <property type="entry name" value="Phage_capsid"/>
</dbReference>